<keyword evidence="3" id="KW-1185">Reference proteome</keyword>
<dbReference type="RefSeq" id="WP_209996686.1">
    <property type="nucleotide sequence ID" value="NZ_BAAAJY010000003.1"/>
</dbReference>
<feature type="compositionally biased region" description="Basic and acidic residues" evidence="1">
    <location>
        <begin position="61"/>
        <end position="76"/>
    </location>
</feature>
<name>A0ABS4XBB9_9MICC</name>
<evidence type="ECO:0000313" key="3">
    <source>
        <dbReference type="Proteomes" id="UP001296993"/>
    </source>
</evidence>
<dbReference type="EMBL" id="JAGIOF010000001">
    <property type="protein sequence ID" value="MBP2385772.1"/>
    <property type="molecule type" value="Genomic_DNA"/>
</dbReference>
<protein>
    <submittedName>
        <fullName evidence="2">Uncharacterized protein</fullName>
    </submittedName>
</protein>
<reference evidence="2 3" key="1">
    <citation type="submission" date="2021-03" db="EMBL/GenBank/DDBJ databases">
        <title>Sequencing the genomes of 1000 actinobacteria strains.</title>
        <authorList>
            <person name="Klenk H.-P."/>
        </authorList>
    </citation>
    <scope>NUCLEOTIDE SEQUENCE [LARGE SCALE GENOMIC DNA]</scope>
    <source>
        <strain evidence="2 3">DSM 15797</strain>
    </source>
</reference>
<organism evidence="2 3">
    <name type="scientific">Paeniglutamicibacter kerguelensis</name>
    <dbReference type="NCBI Taxonomy" id="254788"/>
    <lineage>
        <taxon>Bacteria</taxon>
        <taxon>Bacillati</taxon>
        <taxon>Actinomycetota</taxon>
        <taxon>Actinomycetes</taxon>
        <taxon>Micrococcales</taxon>
        <taxon>Micrococcaceae</taxon>
        <taxon>Paeniglutamicibacter</taxon>
    </lineage>
</organism>
<comment type="caution">
    <text evidence="2">The sequence shown here is derived from an EMBL/GenBank/DDBJ whole genome shotgun (WGS) entry which is preliminary data.</text>
</comment>
<evidence type="ECO:0000256" key="1">
    <source>
        <dbReference type="SAM" id="MobiDB-lite"/>
    </source>
</evidence>
<accession>A0ABS4XBB9</accession>
<sequence length="107" mass="11343">MEWLLWLIGVPVVCLLLLWAASKFTFPEKSAGSNGSSGFFDALNDVYNPSSTAARMELDQQKRKIVESAQGQDKDPLAGFHFRPNHPPGPGDGASDTSPSGAGTPGP</sequence>
<evidence type="ECO:0000313" key="2">
    <source>
        <dbReference type="EMBL" id="MBP2385772.1"/>
    </source>
</evidence>
<dbReference type="Proteomes" id="UP001296993">
    <property type="component" value="Unassembled WGS sequence"/>
</dbReference>
<gene>
    <name evidence="2" type="ORF">JOF47_001283</name>
</gene>
<proteinExistence type="predicted"/>
<feature type="region of interest" description="Disordered" evidence="1">
    <location>
        <begin position="61"/>
        <end position="107"/>
    </location>
</feature>